<proteinExistence type="predicted"/>
<dbReference type="Proteomes" id="UP000265520">
    <property type="component" value="Unassembled WGS sequence"/>
</dbReference>
<reference evidence="1 2" key="1">
    <citation type="journal article" date="2018" name="Front. Plant Sci.">
        <title>Red Clover (Trifolium pratense) and Zigzag Clover (T. medium) - A Picture of Genomic Similarities and Differences.</title>
        <authorList>
            <person name="Dluhosova J."/>
            <person name="Istvanek J."/>
            <person name="Nedelnik J."/>
            <person name="Repkova J."/>
        </authorList>
    </citation>
    <scope>NUCLEOTIDE SEQUENCE [LARGE SCALE GENOMIC DNA]</scope>
    <source>
        <strain evidence="2">cv. 10/8</strain>
        <tissue evidence="1">Leaf</tissue>
    </source>
</reference>
<organism evidence="1 2">
    <name type="scientific">Trifolium medium</name>
    <dbReference type="NCBI Taxonomy" id="97028"/>
    <lineage>
        <taxon>Eukaryota</taxon>
        <taxon>Viridiplantae</taxon>
        <taxon>Streptophyta</taxon>
        <taxon>Embryophyta</taxon>
        <taxon>Tracheophyta</taxon>
        <taxon>Spermatophyta</taxon>
        <taxon>Magnoliopsida</taxon>
        <taxon>eudicotyledons</taxon>
        <taxon>Gunneridae</taxon>
        <taxon>Pentapetalae</taxon>
        <taxon>rosids</taxon>
        <taxon>fabids</taxon>
        <taxon>Fabales</taxon>
        <taxon>Fabaceae</taxon>
        <taxon>Papilionoideae</taxon>
        <taxon>50 kb inversion clade</taxon>
        <taxon>NPAAA clade</taxon>
        <taxon>Hologalegina</taxon>
        <taxon>IRL clade</taxon>
        <taxon>Trifolieae</taxon>
        <taxon>Trifolium</taxon>
    </lineage>
</organism>
<protein>
    <submittedName>
        <fullName evidence="1">F-box protein</fullName>
    </submittedName>
</protein>
<keyword evidence="2" id="KW-1185">Reference proteome</keyword>
<comment type="caution">
    <text evidence="1">The sequence shown here is derived from an EMBL/GenBank/DDBJ whole genome shotgun (WGS) entry which is preliminary data.</text>
</comment>
<sequence length="102" mass="11826">MGSRWRIGNGNKVGIWKDGWIPNNNDSLVHGPRVHLEENALVSELIDTNSKKWRKYVVLSCFHPHEAKKILSLPLSHRLPHDKIIWCCEKNGEYSVRSAYHL</sequence>
<dbReference type="EMBL" id="LXQA010264760">
    <property type="protein sequence ID" value="MCI39198.1"/>
    <property type="molecule type" value="Genomic_DNA"/>
</dbReference>
<feature type="non-terminal residue" evidence="1">
    <location>
        <position position="102"/>
    </location>
</feature>
<evidence type="ECO:0000313" key="2">
    <source>
        <dbReference type="Proteomes" id="UP000265520"/>
    </source>
</evidence>
<name>A0A392RRC9_9FABA</name>
<accession>A0A392RRC9</accession>
<dbReference type="AlphaFoldDB" id="A0A392RRC9"/>
<evidence type="ECO:0000313" key="1">
    <source>
        <dbReference type="EMBL" id="MCI39198.1"/>
    </source>
</evidence>